<protein>
    <submittedName>
        <fullName evidence="2">Restriction endonuclease</fullName>
    </submittedName>
</protein>
<dbReference type="Proteomes" id="UP001596390">
    <property type="component" value="Unassembled WGS sequence"/>
</dbReference>
<comment type="caution">
    <text evidence="2">The sequence shown here is derived from an EMBL/GenBank/DDBJ whole genome shotgun (WGS) entry which is preliminary data.</text>
</comment>
<dbReference type="GO" id="GO:0004519">
    <property type="term" value="F:endonuclease activity"/>
    <property type="evidence" value="ECO:0007669"/>
    <property type="project" value="UniProtKB-KW"/>
</dbReference>
<reference evidence="2 3" key="1">
    <citation type="journal article" date="2019" name="Int. J. Syst. Evol. Microbiol.">
        <title>The Global Catalogue of Microorganisms (GCM) 10K type strain sequencing project: providing services to taxonomists for standard genome sequencing and annotation.</title>
        <authorList>
            <consortium name="The Broad Institute Genomics Platform"/>
            <consortium name="The Broad Institute Genome Sequencing Center for Infectious Disease"/>
            <person name="Wu L."/>
            <person name="Ma J."/>
        </authorList>
    </citation>
    <scope>NUCLEOTIDE SEQUENCE [LARGE SCALE GENOMIC DNA]</scope>
    <source>
        <strain evidence="2 3">Q85</strain>
    </source>
</reference>
<organism evidence="2 3">
    <name type="scientific">Halorubrum yunnanense</name>
    <dbReference type="NCBI Taxonomy" id="1526162"/>
    <lineage>
        <taxon>Archaea</taxon>
        <taxon>Methanobacteriati</taxon>
        <taxon>Methanobacteriota</taxon>
        <taxon>Stenosarchaea group</taxon>
        <taxon>Halobacteria</taxon>
        <taxon>Halobacteriales</taxon>
        <taxon>Haloferacaceae</taxon>
        <taxon>Halorubrum</taxon>
    </lineage>
</organism>
<keyword evidence="3" id="KW-1185">Reference proteome</keyword>
<name>A0ABD5YCG6_9EURY</name>
<proteinExistence type="predicted"/>
<evidence type="ECO:0000259" key="1">
    <source>
        <dbReference type="Pfam" id="PF04471"/>
    </source>
</evidence>
<gene>
    <name evidence="2" type="ORF">ACFQMK_06755</name>
</gene>
<keyword evidence="2" id="KW-0540">Nuclease</keyword>
<sequence>MKASTAKEELLGKGLQIDHEQFKQLCKMVIERAKPTRELELTPFRGDGGIDIHAVIDRELFHARLGVQAKQYATGNTVGARTLRGFKDVLSEQQYHSSISRRPIYYNV</sequence>
<accession>A0ABD5YCG6</accession>
<dbReference type="EMBL" id="JBHSZZ010000028">
    <property type="protein sequence ID" value="MFC7186592.1"/>
    <property type="molecule type" value="Genomic_DNA"/>
</dbReference>
<dbReference type="InterPro" id="IPR007560">
    <property type="entry name" value="Restrct_endonuc_IV_Mrr"/>
</dbReference>
<dbReference type="RefSeq" id="WP_267663551.1">
    <property type="nucleotide sequence ID" value="NZ_JAODIX010000028.1"/>
</dbReference>
<dbReference type="Gene3D" id="3.40.1350.10">
    <property type="match status" value="1"/>
</dbReference>
<keyword evidence="2" id="KW-0255">Endonuclease</keyword>
<evidence type="ECO:0000313" key="3">
    <source>
        <dbReference type="Proteomes" id="UP001596390"/>
    </source>
</evidence>
<keyword evidence="2" id="KW-0378">Hydrolase</keyword>
<dbReference type="AlphaFoldDB" id="A0ABD5YCG6"/>
<evidence type="ECO:0000313" key="2">
    <source>
        <dbReference type="EMBL" id="MFC7186592.1"/>
    </source>
</evidence>
<feature type="domain" description="Restriction endonuclease type IV Mrr" evidence="1">
    <location>
        <begin position="16"/>
        <end position="98"/>
    </location>
</feature>
<dbReference type="InterPro" id="IPR011856">
    <property type="entry name" value="tRNA_endonuc-like_dom_sf"/>
</dbReference>
<dbReference type="Pfam" id="PF04471">
    <property type="entry name" value="Mrr_cat"/>
    <property type="match status" value="1"/>
</dbReference>